<gene>
    <name evidence="3" type="ORF">WMO45_13105</name>
</gene>
<comment type="caution">
    <text evidence="3">The sequence shown here is derived from an EMBL/GenBank/DDBJ whole genome shotgun (WGS) entry which is preliminary data.</text>
</comment>
<keyword evidence="1" id="KW-0812">Transmembrane</keyword>
<accession>A0ABV1ES93</accession>
<evidence type="ECO:0000313" key="3">
    <source>
        <dbReference type="EMBL" id="MEQ2457459.1"/>
    </source>
</evidence>
<keyword evidence="4" id="KW-1185">Reference proteome</keyword>
<evidence type="ECO:0000313" key="4">
    <source>
        <dbReference type="Proteomes" id="UP001440599"/>
    </source>
</evidence>
<sequence>MNNRGSILIPVHLDAKTFRGFAWFDTIGRSKRWRSPLIFAVIFTIFACIALSMRGRADGATLLGVVLLVVGLGIPGGYFLSFYLSVRGQIKRFGLKEPRYAYTVTLSESGVKIATDKEQADYTWDNVYAAYRKAECIYLYVEERRAYLLPKGQGEADQDEVWALLLERLPAGRAHGR</sequence>
<feature type="domain" description="YcxB-like C-terminal" evidence="2">
    <location>
        <begin position="106"/>
        <end position="160"/>
    </location>
</feature>
<keyword evidence="1" id="KW-1133">Transmembrane helix</keyword>
<protein>
    <submittedName>
        <fullName evidence="3">YcxB family protein</fullName>
    </submittedName>
</protein>
<dbReference type="EMBL" id="JBBMFT010000014">
    <property type="protein sequence ID" value="MEQ2457459.1"/>
    <property type="molecule type" value="Genomic_DNA"/>
</dbReference>
<dbReference type="Proteomes" id="UP001440599">
    <property type="component" value="Unassembled WGS sequence"/>
</dbReference>
<evidence type="ECO:0000259" key="2">
    <source>
        <dbReference type="Pfam" id="PF14317"/>
    </source>
</evidence>
<proteinExistence type="predicted"/>
<dbReference type="InterPro" id="IPR025588">
    <property type="entry name" value="YcxB-like_C"/>
</dbReference>
<dbReference type="RefSeq" id="WP_349141321.1">
    <property type="nucleotide sequence ID" value="NZ_JBBMFT010000014.1"/>
</dbReference>
<name>A0ABV1ES93_9FIRM</name>
<organism evidence="3 4">
    <name type="scientific">Flavonifractor hominis</name>
    <dbReference type="NCBI Taxonomy" id="3133178"/>
    <lineage>
        <taxon>Bacteria</taxon>
        <taxon>Bacillati</taxon>
        <taxon>Bacillota</taxon>
        <taxon>Clostridia</taxon>
        <taxon>Eubacteriales</taxon>
        <taxon>Oscillospiraceae</taxon>
        <taxon>Flavonifractor</taxon>
    </lineage>
</organism>
<dbReference type="Pfam" id="PF14317">
    <property type="entry name" value="YcxB"/>
    <property type="match status" value="1"/>
</dbReference>
<feature type="transmembrane region" description="Helical" evidence="1">
    <location>
        <begin position="61"/>
        <end position="86"/>
    </location>
</feature>
<feature type="transmembrane region" description="Helical" evidence="1">
    <location>
        <begin position="37"/>
        <end position="55"/>
    </location>
</feature>
<reference evidence="3 4" key="1">
    <citation type="submission" date="2024-03" db="EMBL/GenBank/DDBJ databases">
        <title>Human intestinal bacterial collection.</title>
        <authorList>
            <person name="Pauvert C."/>
            <person name="Hitch T.C.A."/>
            <person name="Clavel T."/>
        </authorList>
    </citation>
    <scope>NUCLEOTIDE SEQUENCE [LARGE SCALE GENOMIC DNA]</scope>
    <source>
        <strain evidence="3 4">CLA-AP-H34</strain>
    </source>
</reference>
<keyword evidence="1" id="KW-0472">Membrane</keyword>
<evidence type="ECO:0000256" key="1">
    <source>
        <dbReference type="SAM" id="Phobius"/>
    </source>
</evidence>